<evidence type="ECO:0000313" key="4">
    <source>
        <dbReference type="Proteomes" id="UP000070053"/>
    </source>
</evidence>
<dbReference type="PANTHER" id="PTHR38743:SF2">
    <property type="entry name" value="DUF2185 DOMAIN-CONTAINING PROTEIN"/>
    <property type="match status" value="1"/>
</dbReference>
<protein>
    <recommendedName>
        <fullName evidence="5">DUF2185 domain-containing protein</fullName>
    </recommendedName>
</protein>
<organism evidence="3 4">
    <name type="scientific">Streptococcus oralis</name>
    <dbReference type="NCBI Taxonomy" id="1303"/>
    <lineage>
        <taxon>Bacteria</taxon>
        <taxon>Bacillati</taxon>
        <taxon>Bacillota</taxon>
        <taxon>Bacilli</taxon>
        <taxon>Lactobacillales</taxon>
        <taxon>Streptococcaceae</taxon>
        <taxon>Streptococcus</taxon>
    </lineage>
</organism>
<reference evidence="3 4" key="1">
    <citation type="submission" date="2016-01" db="EMBL/GenBank/DDBJ databases">
        <title>Highly variable Streptococcus oralis are common among viridans streptococci isolated from primates.</title>
        <authorList>
            <person name="Denapaite D."/>
            <person name="Rieger M."/>
            <person name="Koendgen S."/>
            <person name="Brueckner R."/>
            <person name="Ochigava I."/>
            <person name="Kappeler P."/>
            <person name="Maetz-Rensing K."/>
            <person name="Leendertz F."/>
            <person name="Hakenbeck R."/>
        </authorList>
    </citation>
    <scope>NUCLEOTIDE SEQUENCE [LARGE SCALE GENOMIC DNA]</scope>
    <source>
        <strain evidence="3 4">DD21</strain>
    </source>
</reference>
<sequence>MGLFDLFTDKKKVIGFSLENVQVEHQKNPRHFLIPSQEEIDQLKLGDQVRLIFVLDTVLENGCRAERMWVELTEIHDGKFKGRLTNQPAYITSIQLGDELEFAQEHIASLMVPPLNLDTQKGAMITKDCFLRREINWAIHDVPHHPQDSGWQFFTGFESQEDLDDPSKITIISLEEALEIEPLLETVLDKNGEAYVYQAEQNAFVEDC</sequence>
<dbReference type="Pfam" id="PF09951">
    <property type="entry name" value="Imm33"/>
    <property type="match status" value="1"/>
</dbReference>
<comment type="caution">
    <text evidence="3">The sequence shown here is derived from an EMBL/GenBank/DDBJ whole genome shotgun (WGS) entry which is preliminary data.</text>
</comment>
<feature type="domain" description="DUF2314" evidence="2">
    <location>
        <begin position="64"/>
        <end position="112"/>
    </location>
</feature>
<proteinExistence type="predicted"/>
<accession>A0A139PHY9</accession>
<evidence type="ECO:0000313" key="3">
    <source>
        <dbReference type="EMBL" id="KXT89231.1"/>
    </source>
</evidence>
<dbReference type="PANTHER" id="PTHR38743">
    <property type="entry name" value="SIMILAR TO GLYOXYLASE I FAMILY PROTEIN"/>
    <property type="match status" value="1"/>
</dbReference>
<dbReference type="EMBL" id="LQZP01000448">
    <property type="protein sequence ID" value="KXT89231.1"/>
    <property type="molecule type" value="Genomic_DNA"/>
</dbReference>
<name>A0A139PHY9_STROR</name>
<evidence type="ECO:0008006" key="5">
    <source>
        <dbReference type="Google" id="ProtNLM"/>
    </source>
</evidence>
<feature type="domain" description="Immunity protein Imm33" evidence="1">
    <location>
        <begin position="126"/>
        <end position="206"/>
    </location>
</feature>
<dbReference type="OrthoDB" id="4827574at2"/>
<dbReference type="AlphaFoldDB" id="A0A139PHY9"/>
<dbReference type="InterPro" id="IPR018756">
    <property type="entry name" value="DUF2314"/>
</dbReference>
<evidence type="ECO:0000259" key="1">
    <source>
        <dbReference type="Pfam" id="PF09951"/>
    </source>
</evidence>
<gene>
    <name evidence="3" type="ORF">SORDD21_01790</name>
</gene>
<dbReference type="Pfam" id="PF10077">
    <property type="entry name" value="DUF2314"/>
    <property type="match status" value="1"/>
</dbReference>
<dbReference type="PATRIC" id="fig|1303.81.peg.2210"/>
<dbReference type="Proteomes" id="UP000070053">
    <property type="component" value="Unassembled WGS sequence"/>
</dbReference>
<evidence type="ECO:0000259" key="2">
    <source>
        <dbReference type="Pfam" id="PF10077"/>
    </source>
</evidence>
<dbReference type="InterPro" id="IPR018689">
    <property type="entry name" value="Imm33_dom"/>
</dbReference>